<protein>
    <recommendedName>
        <fullName evidence="1">UPF0340 protein H8R91_05005</fullName>
    </recommendedName>
</protein>
<organism evidence="2 3">
    <name type="scientific">Ruminococcus intestinalis</name>
    <dbReference type="NCBI Taxonomy" id="2763066"/>
    <lineage>
        <taxon>Bacteria</taxon>
        <taxon>Bacillati</taxon>
        <taxon>Bacillota</taxon>
        <taxon>Clostridia</taxon>
        <taxon>Eubacteriales</taxon>
        <taxon>Oscillospiraceae</taxon>
        <taxon>Ruminococcus</taxon>
    </lineage>
</organism>
<dbReference type="RefSeq" id="WP_186935130.1">
    <property type="nucleotide sequence ID" value="NZ_JACOPS010000002.1"/>
</dbReference>
<evidence type="ECO:0000313" key="3">
    <source>
        <dbReference type="Proteomes" id="UP000636755"/>
    </source>
</evidence>
<dbReference type="InterPro" id="IPR028345">
    <property type="entry name" value="Antibiotic_NAT-like"/>
</dbReference>
<dbReference type="Proteomes" id="UP000636755">
    <property type="component" value="Unassembled WGS sequence"/>
</dbReference>
<name>A0ABR7HK63_9FIRM</name>
<dbReference type="Pfam" id="PF04260">
    <property type="entry name" value="DUF436"/>
    <property type="match status" value="1"/>
</dbReference>
<dbReference type="HAMAP" id="MF_00800">
    <property type="entry name" value="UPF0340"/>
    <property type="match status" value="1"/>
</dbReference>
<comment type="caution">
    <text evidence="2">The sequence shown here is derived from an EMBL/GenBank/DDBJ whole genome shotgun (WGS) entry which is preliminary data.</text>
</comment>
<dbReference type="InterPro" id="IPR006340">
    <property type="entry name" value="DUF436"/>
</dbReference>
<dbReference type="PIRSF" id="PIRSF007510">
    <property type="entry name" value="UCP007510"/>
    <property type="match status" value="1"/>
</dbReference>
<evidence type="ECO:0000313" key="2">
    <source>
        <dbReference type="EMBL" id="MBC5727884.1"/>
    </source>
</evidence>
<comment type="similarity">
    <text evidence="1">Belongs to the UPF0340 family.</text>
</comment>
<sequence length="180" mass="19253">MSVDIYSQAKQACEELCNVAKLKEGSIVVVGCSSSEVAGGTIGKNSNLEVAEQVFKGIYEVLTEKKIYLAAQCCEHLNRAVIVERDAVPYAEIVNVVPQPKAGGSFATTAYKTFKNPVALEEIKADAGLDIGGTLIGMHLKKVAVPVRLSLDHIGNAILLAARTRPKFIGGCRAVYDENM</sequence>
<proteinExistence type="inferred from homology"/>
<gene>
    <name evidence="2" type="ORF">H8R91_05005</name>
</gene>
<dbReference type="NCBIfam" id="TIGR01440">
    <property type="entry name" value="TIGR01440 family protein"/>
    <property type="match status" value="1"/>
</dbReference>
<dbReference type="SUPFAM" id="SSF110710">
    <property type="entry name" value="TTHA0583/YokD-like"/>
    <property type="match status" value="1"/>
</dbReference>
<keyword evidence="3" id="KW-1185">Reference proteome</keyword>
<evidence type="ECO:0000256" key="1">
    <source>
        <dbReference type="HAMAP-Rule" id="MF_00800"/>
    </source>
</evidence>
<reference evidence="2 3" key="1">
    <citation type="submission" date="2020-08" db="EMBL/GenBank/DDBJ databases">
        <title>Genome public.</title>
        <authorList>
            <person name="Liu C."/>
            <person name="Sun Q."/>
        </authorList>
    </citation>
    <scope>NUCLEOTIDE SEQUENCE [LARGE SCALE GENOMIC DNA]</scope>
    <source>
        <strain evidence="2 3">NSJ-71</strain>
    </source>
</reference>
<dbReference type="Gene3D" id="3.40.50.10360">
    <property type="entry name" value="Hypothetical protein TT1679"/>
    <property type="match status" value="1"/>
</dbReference>
<accession>A0ABR7HK63</accession>
<dbReference type="EMBL" id="JACOPS010000002">
    <property type="protein sequence ID" value="MBC5727884.1"/>
    <property type="molecule type" value="Genomic_DNA"/>
</dbReference>